<feature type="transmembrane region" description="Helical" evidence="10">
    <location>
        <begin position="1374"/>
        <end position="1393"/>
    </location>
</feature>
<reference evidence="13" key="3">
    <citation type="submission" date="2015-04" db="UniProtKB">
        <authorList>
            <consortium name="EnsemblPlants"/>
        </authorList>
    </citation>
    <scope>IDENTIFICATION</scope>
    <source>
        <strain evidence="13">cv. Jemalong A17</strain>
    </source>
</reference>
<dbReference type="GO" id="GO:0005524">
    <property type="term" value="F:ATP binding"/>
    <property type="evidence" value="ECO:0007669"/>
    <property type="project" value="UniProtKB-KW"/>
</dbReference>
<evidence type="ECO:0000256" key="10">
    <source>
        <dbReference type="SAM" id="Phobius"/>
    </source>
</evidence>
<dbReference type="Gene3D" id="3.40.50.300">
    <property type="entry name" value="P-loop containing nucleotide triphosphate hydrolases"/>
    <property type="match status" value="2"/>
</dbReference>
<evidence type="ECO:0000313" key="12">
    <source>
        <dbReference type="EMBL" id="AES81990.2"/>
    </source>
</evidence>
<accession>G7L5Z3</accession>
<dbReference type="InterPro" id="IPR003439">
    <property type="entry name" value="ABC_transporter-like_ATP-bd"/>
</dbReference>
<dbReference type="EnsemblPlants" id="AES81990">
    <property type="protein sequence ID" value="AES81990"/>
    <property type="gene ID" value="MTR_7g104100"/>
</dbReference>
<evidence type="ECO:0000256" key="4">
    <source>
        <dbReference type="ARBA" id="ARBA00022692"/>
    </source>
</evidence>
<feature type="transmembrane region" description="Helical" evidence="10">
    <location>
        <begin position="1314"/>
        <end position="1335"/>
    </location>
</feature>
<dbReference type="InterPro" id="IPR027417">
    <property type="entry name" value="P-loop_NTPase"/>
</dbReference>
<dbReference type="Pfam" id="PF01061">
    <property type="entry name" value="ABC2_membrane"/>
    <property type="match status" value="2"/>
</dbReference>
<name>G7L5Z3_MEDTR</name>
<dbReference type="FunFam" id="3.40.50.300:FF:000179">
    <property type="entry name" value="ABC transporter G family member 34"/>
    <property type="match status" value="1"/>
</dbReference>
<keyword evidence="9 10" id="KW-0472">Membrane</keyword>
<gene>
    <name evidence="12" type="ordered locus">MTR_7g104100</name>
</gene>
<proteinExistence type="inferred from homology"/>
<reference evidence="12 14" key="2">
    <citation type="journal article" date="2014" name="BMC Genomics">
        <title>An improved genome release (version Mt4.0) for the model legume Medicago truncatula.</title>
        <authorList>
            <person name="Tang H."/>
            <person name="Krishnakumar V."/>
            <person name="Bidwell S."/>
            <person name="Rosen B."/>
            <person name="Chan A."/>
            <person name="Zhou S."/>
            <person name="Gentzbittel L."/>
            <person name="Childs K.L."/>
            <person name="Yandell M."/>
            <person name="Gundlach H."/>
            <person name="Mayer K.F."/>
            <person name="Schwartz D.C."/>
            <person name="Town C.D."/>
        </authorList>
    </citation>
    <scope>GENOME REANNOTATION</scope>
    <source>
        <strain evidence="13 14">cv. Jemalong A17</strain>
    </source>
</reference>
<organism evidence="12 14">
    <name type="scientific">Medicago truncatula</name>
    <name type="common">Barrel medic</name>
    <name type="synonym">Medicago tribuloides</name>
    <dbReference type="NCBI Taxonomy" id="3880"/>
    <lineage>
        <taxon>Eukaryota</taxon>
        <taxon>Viridiplantae</taxon>
        <taxon>Streptophyta</taxon>
        <taxon>Embryophyta</taxon>
        <taxon>Tracheophyta</taxon>
        <taxon>Spermatophyta</taxon>
        <taxon>Magnoliopsida</taxon>
        <taxon>eudicotyledons</taxon>
        <taxon>Gunneridae</taxon>
        <taxon>Pentapetalae</taxon>
        <taxon>rosids</taxon>
        <taxon>fabids</taxon>
        <taxon>Fabales</taxon>
        <taxon>Fabaceae</taxon>
        <taxon>Papilionoideae</taxon>
        <taxon>50 kb inversion clade</taxon>
        <taxon>NPAAA clade</taxon>
        <taxon>Hologalegina</taxon>
        <taxon>IRL clade</taxon>
        <taxon>Trifolieae</taxon>
        <taxon>Medicago</taxon>
    </lineage>
</organism>
<evidence type="ECO:0000313" key="14">
    <source>
        <dbReference type="Proteomes" id="UP000002051"/>
    </source>
</evidence>
<keyword evidence="7" id="KW-0067">ATP-binding</keyword>
<dbReference type="InterPro" id="IPR034001">
    <property type="entry name" value="ABCG_PDR_1"/>
</dbReference>
<sequence>MASRSYSWNVSMGRSRRYGQHRSWPSMSFNQVWESHVFNTTGGDIQEEKEEELIWAAIERLPTFDRMRKGVLNLMHDDGKIVQCPIDVTDLGVEDKKILLESMIKCVEDDNEKFLRGLQDRVNRVGIEIPKIEVRFENVSVEGNVHVGNRSLPTLLNATLNAFENILGLFPLAPSKKKIVRILKDVSGIIKPSRMTLLLGPPGSGKTTLLKALAETLDRDLRVSGKITYCGHELNEFVARRTCAYIGEHDLHYGEMTVRESLDFSGRCLGVGTRYEMLEELLRREKGAGIKPDPQIDAFMKATSLSGQEASLITDYVLKLLGLDICADTKVGDDMRRGISGGQRKRVTTGEMLVGPAKVLFMDEISTGLDSSTTFQITKFMKQMVHILDVTMVISLLQPAPETFELFDDIILLSEGQIVYQGPRENVLQFFETIGFKCPPRKGVADFLQEVTSKKDQQQYWFRRDKPYKYVSVSEFVDSFDSFHIGEQLVTELMVRYDKRQTHPAALVKEKFGISKWEILKACISREWLLMKREYAVFMFRFTQLAVVAILVATLFLRTDMPFGSIEDGQKYFGALFFTLMTMMFNGHCEQAMIVDKLPVFYKQRDFMFFPAWAFGLPQWLIRIPISFIEPTIWVLLTYYTIGFAPSPSRFFRHYLLCVSVHNMAVALFRLVGAIGRTQVVSNILAGMAYQIIFVLGGFIVSRDDIKPWMLWGYYVSPMAYGQNAIVINEFLDERWSKPNTDPRIDATTVGQVLLKARGFYTQDYYFWICIGALFGFSLLFNLLFILALTYLNPIGGSNAFIKDEGDENNENSTLIQITNKGFIMLSINSSETTCSFNQEQRTGMVLPFRPLSLAFNHVNYYVDMPDEMKSQGINEDRLKLLHDVSGAFRPGILTALMGVSGAGKTTLMDVLAGRKTGGYIEGSINISGYPKNQTTFARVSGYCEQNDIHSPYVTVYESLLFSAWLRLPSDVNKQKRKMFVEEVMELIELIPIRDALVGFPRVNGLSTEQRKRLTIAVELVANPSIIFMDEPTSGLDARAAAIVMRTVRNTVDTGRTVVCTIHQPSIDIFEAFDELLLMKRGGQIIYAGPLGEQSHKLVKYFEAIEGVPKIKVGYNPATWMLEISSSSTEAQLNVDFAEIYANSTLYRRNQELIQEISTPTAGSEDLFFPTKYSQPFFMQFKACFWKQYWSYWRNPPYNCARFIFTISIGLLFGLIFWNKGETFQKEQDLSNLVGAMYSVVMILGTINVMGVQPVVAMERIVLYRESAARMYSELAYAFGQVAIEIIYNLIQTAVYTTLIYFMMGFAWNATKFLFLYYFLSMCLIFLTLYGMMTVALTPSYQLACIFGPVLMSIWNLFSGFIIPRMKIPIWWRWYYWASPNAWAVYGIITSQLGDKIAEIEIPGVGYMGLKEYLKQTYGFEYHFLSVVAIAHVGWVLLFLFVFAYAMKFLNFQKR</sequence>
<feature type="transmembrane region" description="Helical" evidence="10">
    <location>
        <begin position="1422"/>
        <end position="1446"/>
    </location>
</feature>
<keyword evidence="5" id="KW-0677">Repeat</keyword>
<feature type="transmembrane region" description="Helical" evidence="10">
    <location>
        <begin position="569"/>
        <end position="586"/>
    </location>
</feature>
<evidence type="ECO:0000256" key="1">
    <source>
        <dbReference type="ARBA" id="ARBA00004141"/>
    </source>
</evidence>
<keyword evidence="4 10" id="KW-0812">Transmembrane</keyword>
<dbReference type="GO" id="GO:0016887">
    <property type="term" value="F:ATP hydrolysis activity"/>
    <property type="evidence" value="ECO:0007669"/>
    <property type="project" value="InterPro"/>
</dbReference>
<dbReference type="CDD" id="cd03232">
    <property type="entry name" value="ABCG_PDR_domain2"/>
    <property type="match status" value="1"/>
</dbReference>
<reference evidence="12 14" key="1">
    <citation type="journal article" date="2011" name="Nature">
        <title>The Medicago genome provides insight into the evolution of rhizobial symbioses.</title>
        <authorList>
            <person name="Young N.D."/>
            <person name="Debelle F."/>
            <person name="Oldroyd G.E."/>
            <person name="Geurts R."/>
            <person name="Cannon S.B."/>
            <person name="Udvardi M.K."/>
            <person name="Benedito V.A."/>
            <person name="Mayer K.F."/>
            <person name="Gouzy J."/>
            <person name="Schoof H."/>
            <person name="Van de Peer Y."/>
            <person name="Proost S."/>
            <person name="Cook D.R."/>
            <person name="Meyers B.C."/>
            <person name="Spannagl M."/>
            <person name="Cheung F."/>
            <person name="De Mita S."/>
            <person name="Krishnakumar V."/>
            <person name="Gundlach H."/>
            <person name="Zhou S."/>
            <person name="Mudge J."/>
            <person name="Bharti A.K."/>
            <person name="Murray J.D."/>
            <person name="Naoumkina M.A."/>
            <person name="Rosen B."/>
            <person name="Silverstein K.A."/>
            <person name="Tang H."/>
            <person name="Rombauts S."/>
            <person name="Zhao P.X."/>
            <person name="Zhou P."/>
            <person name="Barbe V."/>
            <person name="Bardou P."/>
            <person name="Bechner M."/>
            <person name="Bellec A."/>
            <person name="Berger A."/>
            <person name="Berges H."/>
            <person name="Bidwell S."/>
            <person name="Bisseling T."/>
            <person name="Choisne N."/>
            <person name="Couloux A."/>
            <person name="Denny R."/>
            <person name="Deshpande S."/>
            <person name="Dai X."/>
            <person name="Doyle J.J."/>
            <person name="Dudez A.M."/>
            <person name="Farmer A.D."/>
            <person name="Fouteau S."/>
            <person name="Franken C."/>
            <person name="Gibelin C."/>
            <person name="Gish J."/>
            <person name="Goldstein S."/>
            <person name="Gonzalez A.J."/>
            <person name="Green P.J."/>
            <person name="Hallab A."/>
            <person name="Hartog M."/>
            <person name="Hua A."/>
            <person name="Humphray S.J."/>
            <person name="Jeong D.H."/>
            <person name="Jing Y."/>
            <person name="Jocker A."/>
            <person name="Kenton S.M."/>
            <person name="Kim D.J."/>
            <person name="Klee K."/>
            <person name="Lai H."/>
            <person name="Lang C."/>
            <person name="Lin S."/>
            <person name="Macmil S.L."/>
            <person name="Magdelenat G."/>
            <person name="Matthews L."/>
            <person name="McCorrison J."/>
            <person name="Monaghan E.L."/>
            <person name="Mun J.H."/>
            <person name="Najar F.Z."/>
            <person name="Nicholson C."/>
            <person name="Noirot C."/>
            <person name="O'Bleness M."/>
            <person name="Paule C.R."/>
            <person name="Poulain J."/>
            <person name="Prion F."/>
            <person name="Qin B."/>
            <person name="Qu C."/>
            <person name="Retzel E.F."/>
            <person name="Riddle C."/>
            <person name="Sallet E."/>
            <person name="Samain S."/>
            <person name="Samson N."/>
            <person name="Sanders I."/>
            <person name="Saurat O."/>
            <person name="Scarpelli C."/>
            <person name="Schiex T."/>
            <person name="Segurens B."/>
            <person name="Severin A.J."/>
            <person name="Sherrier D.J."/>
            <person name="Shi R."/>
            <person name="Sims S."/>
            <person name="Singer S.R."/>
            <person name="Sinharoy S."/>
            <person name="Sterck L."/>
            <person name="Viollet A."/>
            <person name="Wang B.B."/>
            <person name="Wang K."/>
            <person name="Wang M."/>
            <person name="Wang X."/>
            <person name="Warfsmann J."/>
            <person name="Weissenbach J."/>
            <person name="White D.D."/>
            <person name="White J.D."/>
            <person name="Wiley G.B."/>
            <person name="Wincker P."/>
            <person name="Xing Y."/>
            <person name="Yang L."/>
            <person name="Yao Z."/>
            <person name="Ying F."/>
            <person name="Zhai J."/>
            <person name="Zhou L."/>
            <person name="Zuber A."/>
            <person name="Denarie J."/>
            <person name="Dixon R.A."/>
            <person name="May G.D."/>
            <person name="Schwartz D.C."/>
            <person name="Rogers J."/>
            <person name="Quetier F."/>
            <person name="Town C.D."/>
            <person name="Roe B.A."/>
        </authorList>
    </citation>
    <scope>NUCLEOTIDE SEQUENCE [LARGE SCALE GENOMIC DNA]</scope>
    <source>
        <strain evidence="12">A17</strain>
        <strain evidence="13 14">cv. Jemalong A17</strain>
    </source>
</reference>
<dbReference type="PaxDb" id="3880-AES81990"/>
<feature type="transmembrane region" description="Helical" evidence="10">
    <location>
        <begin position="1341"/>
        <end position="1362"/>
    </location>
</feature>
<comment type="subcellular location">
    <subcellularLocation>
        <location evidence="1">Membrane</location>
        <topology evidence="1">Multi-pass membrane protein</topology>
    </subcellularLocation>
</comment>
<dbReference type="PANTHER" id="PTHR48040">
    <property type="entry name" value="PLEIOTROPIC DRUG RESISTANCE PROTEIN 1-LIKE ISOFORM X1"/>
    <property type="match status" value="1"/>
</dbReference>
<dbReference type="HOGENOM" id="CLU_000604_35_6_1"/>
<keyword evidence="8 10" id="KW-1133">Transmembrane helix</keyword>
<dbReference type="InterPro" id="IPR043926">
    <property type="entry name" value="ABCG_dom"/>
</dbReference>
<feature type="transmembrane region" description="Helical" evidence="10">
    <location>
        <begin position="765"/>
        <end position="792"/>
    </location>
</feature>
<evidence type="ECO:0000256" key="2">
    <source>
        <dbReference type="ARBA" id="ARBA00006012"/>
    </source>
</evidence>
<dbReference type="InterPro" id="IPR003593">
    <property type="entry name" value="AAA+_ATPase"/>
</dbReference>
<feature type="transmembrane region" description="Helical" evidence="10">
    <location>
        <begin position="681"/>
        <end position="701"/>
    </location>
</feature>
<evidence type="ECO:0000256" key="9">
    <source>
        <dbReference type="ARBA" id="ARBA00023136"/>
    </source>
</evidence>
<evidence type="ECO:0000256" key="8">
    <source>
        <dbReference type="ARBA" id="ARBA00022989"/>
    </source>
</evidence>
<dbReference type="FunFam" id="3.40.50.300:FF:000059">
    <property type="entry name" value="ABC transporter G family member 40"/>
    <property type="match status" value="1"/>
</dbReference>
<evidence type="ECO:0000313" key="13">
    <source>
        <dbReference type="EnsemblPlants" id="AES81990"/>
    </source>
</evidence>
<dbReference type="Pfam" id="PF00005">
    <property type="entry name" value="ABC_tran"/>
    <property type="match status" value="2"/>
</dbReference>
<keyword evidence="14" id="KW-1185">Reference proteome</keyword>
<dbReference type="EMBL" id="CM001223">
    <property type="protein sequence ID" value="AES81990.2"/>
    <property type="molecule type" value="Genomic_DNA"/>
</dbReference>
<dbReference type="InterPro" id="IPR029481">
    <property type="entry name" value="ABC_trans_N"/>
</dbReference>
<feature type="transmembrane region" description="Helical" evidence="10">
    <location>
        <begin position="1201"/>
        <end position="1218"/>
    </location>
</feature>
<evidence type="ECO:0000256" key="7">
    <source>
        <dbReference type="ARBA" id="ARBA00022840"/>
    </source>
</evidence>
<keyword evidence="3" id="KW-0813">Transport</keyword>
<dbReference type="SUPFAM" id="SSF52540">
    <property type="entry name" value="P-loop containing nucleoside triphosphate hydrolases"/>
    <property type="match status" value="2"/>
</dbReference>
<feature type="transmembrane region" description="Helical" evidence="10">
    <location>
        <begin position="1276"/>
        <end position="1302"/>
    </location>
</feature>
<dbReference type="Pfam" id="PF19055">
    <property type="entry name" value="ABC2_membrane_7"/>
    <property type="match status" value="1"/>
</dbReference>
<dbReference type="GO" id="GO:0140359">
    <property type="term" value="F:ABC-type transporter activity"/>
    <property type="evidence" value="ECO:0007669"/>
    <property type="project" value="InterPro"/>
</dbReference>
<evidence type="ECO:0000256" key="5">
    <source>
        <dbReference type="ARBA" id="ARBA00022737"/>
    </source>
</evidence>
<feature type="domain" description="ABC transporter" evidence="11">
    <location>
        <begin position="863"/>
        <end position="1107"/>
    </location>
</feature>
<dbReference type="PROSITE" id="PS50893">
    <property type="entry name" value="ABC_TRANSPORTER_2"/>
    <property type="match status" value="2"/>
</dbReference>
<dbReference type="GO" id="GO:0016020">
    <property type="term" value="C:membrane"/>
    <property type="evidence" value="ECO:0007669"/>
    <property type="project" value="UniProtKB-SubCell"/>
</dbReference>
<comment type="similarity">
    <text evidence="2">Belongs to the ABC transporter superfamily. ABCG family. PDR (TC 3.A.1.205) subfamily.</text>
</comment>
<dbReference type="Pfam" id="PF08370">
    <property type="entry name" value="PDR_assoc"/>
    <property type="match status" value="1"/>
</dbReference>
<dbReference type="eggNOG" id="KOG0065">
    <property type="taxonomic scope" value="Eukaryota"/>
</dbReference>
<protein>
    <submittedName>
        <fullName evidence="12">Drug resistance transporter-like ABC domain protein</fullName>
    </submittedName>
</protein>
<dbReference type="Pfam" id="PF14510">
    <property type="entry name" value="ABC_trans_N"/>
    <property type="match status" value="1"/>
</dbReference>
<dbReference type="SMART" id="SM00382">
    <property type="entry name" value="AAA"/>
    <property type="match status" value="2"/>
</dbReference>
<evidence type="ECO:0000256" key="3">
    <source>
        <dbReference type="ARBA" id="ARBA00022448"/>
    </source>
</evidence>
<dbReference type="InterPro" id="IPR013525">
    <property type="entry name" value="ABC2_TM"/>
</dbReference>
<keyword evidence="6" id="KW-0547">Nucleotide-binding</keyword>
<feature type="transmembrane region" description="Helical" evidence="10">
    <location>
        <begin position="1230"/>
        <end position="1256"/>
    </location>
</feature>
<evidence type="ECO:0000259" key="11">
    <source>
        <dbReference type="PROSITE" id="PS50893"/>
    </source>
</evidence>
<feature type="transmembrane region" description="Helical" evidence="10">
    <location>
        <begin position="535"/>
        <end position="557"/>
    </location>
</feature>
<feature type="transmembrane region" description="Helical" evidence="10">
    <location>
        <begin position="655"/>
        <end position="675"/>
    </location>
</feature>
<dbReference type="InterPro" id="IPR034003">
    <property type="entry name" value="ABCG_PDR_2"/>
</dbReference>
<dbReference type="InterPro" id="IPR013581">
    <property type="entry name" value="PDR_assoc"/>
</dbReference>
<evidence type="ECO:0000256" key="6">
    <source>
        <dbReference type="ARBA" id="ARBA00022741"/>
    </source>
</evidence>
<accession>A0A0C3WED8</accession>
<dbReference type="Proteomes" id="UP000002051">
    <property type="component" value="Unassembled WGS sequence"/>
</dbReference>
<feature type="domain" description="ABC transporter" evidence="11">
    <location>
        <begin position="167"/>
        <end position="440"/>
    </location>
</feature>
<dbReference type="CDD" id="cd03233">
    <property type="entry name" value="ABCG_PDR_domain1"/>
    <property type="match status" value="1"/>
</dbReference>
<dbReference type="PANTHER" id="PTHR48040:SF60">
    <property type="entry name" value="ABC TRANSPORTER DOMAIN-CONTAINING PROTEIN"/>
    <property type="match status" value="1"/>
</dbReference>